<keyword evidence="1" id="KW-0812">Transmembrane</keyword>
<sequence length="131" mass="13136">MSTTGKQGYATFLRVVIVLQTLALFAAPVTAGLLLSSPGGSALHSASGYGVFTVTLAHLVAAVLAWRPGGGSPGPVLYAAGFFALTLAQVALGIAQVKTLHVPLGALMFGLSVLQLGQVWAGRRAHGAAAA</sequence>
<protein>
    <submittedName>
        <fullName evidence="2">Uncharacterized membrane protein YbhN (UPF0104 family)</fullName>
    </submittedName>
</protein>
<keyword evidence="3" id="KW-1185">Reference proteome</keyword>
<evidence type="ECO:0000256" key="1">
    <source>
        <dbReference type="SAM" id="Phobius"/>
    </source>
</evidence>
<reference evidence="2 3" key="1">
    <citation type="submission" date="2020-08" db="EMBL/GenBank/DDBJ databases">
        <title>Genomic Encyclopedia of Type Strains, Phase III (KMG-III): the genomes of soil and plant-associated and newly described type strains.</title>
        <authorList>
            <person name="Whitman W."/>
        </authorList>
    </citation>
    <scope>NUCLEOTIDE SEQUENCE [LARGE SCALE GENOMIC DNA]</scope>
    <source>
        <strain evidence="2 3">CECT 3303</strain>
    </source>
</reference>
<dbReference type="EMBL" id="JACHJJ010000027">
    <property type="protein sequence ID" value="MBB5966909.1"/>
    <property type="molecule type" value="Genomic_DNA"/>
</dbReference>
<keyword evidence="1" id="KW-0472">Membrane</keyword>
<feature type="transmembrane region" description="Helical" evidence="1">
    <location>
        <begin position="46"/>
        <end position="64"/>
    </location>
</feature>
<organism evidence="2 3">
    <name type="scientific">Planomonospora venezuelensis</name>
    <dbReference type="NCBI Taxonomy" id="1999"/>
    <lineage>
        <taxon>Bacteria</taxon>
        <taxon>Bacillati</taxon>
        <taxon>Actinomycetota</taxon>
        <taxon>Actinomycetes</taxon>
        <taxon>Streptosporangiales</taxon>
        <taxon>Streptosporangiaceae</taxon>
        <taxon>Planomonospora</taxon>
    </lineage>
</organism>
<feature type="transmembrane region" description="Helical" evidence="1">
    <location>
        <begin position="76"/>
        <end position="95"/>
    </location>
</feature>
<dbReference type="AlphaFoldDB" id="A0A841DBP7"/>
<keyword evidence="1" id="KW-1133">Transmembrane helix</keyword>
<gene>
    <name evidence="2" type="ORF">FHS22_006208</name>
</gene>
<dbReference type="RefSeq" id="WP_184947490.1">
    <property type="nucleotide sequence ID" value="NZ_BAAAWZ010000001.1"/>
</dbReference>
<accession>A0A841DBP7</accession>
<evidence type="ECO:0000313" key="2">
    <source>
        <dbReference type="EMBL" id="MBB5966909.1"/>
    </source>
</evidence>
<feature type="transmembrane region" description="Helical" evidence="1">
    <location>
        <begin position="12"/>
        <end position="34"/>
    </location>
</feature>
<feature type="transmembrane region" description="Helical" evidence="1">
    <location>
        <begin position="101"/>
        <end position="121"/>
    </location>
</feature>
<name>A0A841DBP7_PLAVE</name>
<proteinExistence type="predicted"/>
<evidence type="ECO:0000313" key="3">
    <source>
        <dbReference type="Proteomes" id="UP000562352"/>
    </source>
</evidence>
<comment type="caution">
    <text evidence="2">The sequence shown here is derived from an EMBL/GenBank/DDBJ whole genome shotgun (WGS) entry which is preliminary data.</text>
</comment>
<dbReference type="Proteomes" id="UP000562352">
    <property type="component" value="Unassembled WGS sequence"/>
</dbReference>